<accession>A0ABR5F5K6</accession>
<dbReference type="PANTHER" id="PTHR13847">
    <property type="entry name" value="SARCOSINE DEHYDROGENASE-RELATED"/>
    <property type="match status" value="1"/>
</dbReference>
<gene>
    <name evidence="3" type="ORF">FrCorBMG51_08190</name>
</gene>
<evidence type="ECO:0000259" key="2">
    <source>
        <dbReference type="Pfam" id="PF01266"/>
    </source>
</evidence>
<dbReference type="InterPro" id="IPR036188">
    <property type="entry name" value="FAD/NAD-bd_sf"/>
</dbReference>
<feature type="domain" description="FAD dependent oxidoreductase" evidence="2">
    <location>
        <begin position="11"/>
        <end position="400"/>
    </location>
</feature>
<dbReference type="Gene3D" id="3.30.9.10">
    <property type="entry name" value="D-Amino Acid Oxidase, subunit A, domain 2"/>
    <property type="match status" value="1"/>
</dbReference>
<dbReference type="Gene3D" id="3.50.50.60">
    <property type="entry name" value="FAD/NAD(P)-binding domain"/>
    <property type="match status" value="2"/>
</dbReference>
<dbReference type="PRINTS" id="PR00420">
    <property type="entry name" value="RNGMNOXGNASE"/>
</dbReference>
<name>A0ABR5F5K6_9ACTN</name>
<dbReference type="InterPro" id="IPR006076">
    <property type="entry name" value="FAD-dep_OxRdtase"/>
</dbReference>
<organism evidence="3 4">
    <name type="scientific">Protofrankia coriariae</name>
    <dbReference type="NCBI Taxonomy" id="1562887"/>
    <lineage>
        <taxon>Bacteria</taxon>
        <taxon>Bacillati</taxon>
        <taxon>Actinomycetota</taxon>
        <taxon>Actinomycetes</taxon>
        <taxon>Frankiales</taxon>
        <taxon>Frankiaceae</taxon>
        <taxon>Protofrankia</taxon>
    </lineage>
</organism>
<dbReference type="Pfam" id="PF01266">
    <property type="entry name" value="DAO"/>
    <property type="match status" value="1"/>
</dbReference>
<evidence type="ECO:0000256" key="1">
    <source>
        <dbReference type="ARBA" id="ARBA00023002"/>
    </source>
</evidence>
<keyword evidence="1" id="KW-0560">Oxidoreductase</keyword>
<reference evidence="3 4" key="1">
    <citation type="submission" date="2014-12" db="EMBL/GenBank/DDBJ databases">
        <title>Frankia sp. BMG5.1 draft genome.</title>
        <authorList>
            <person name="Gtari M."/>
            <person name="Ghodhbane-Gtari F."/>
            <person name="Nouioui I."/>
            <person name="Ktari A."/>
            <person name="Hezbri K."/>
            <person name="Mimouni W."/>
            <person name="Sbissi I."/>
            <person name="Ayari A."/>
            <person name="Yamanaka T."/>
            <person name="Normand P."/>
            <person name="Tisa L.S."/>
            <person name="Boudabous A."/>
        </authorList>
    </citation>
    <scope>NUCLEOTIDE SEQUENCE [LARGE SCALE GENOMIC DNA]</scope>
    <source>
        <strain evidence="3 4">BMG5.1</strain>
    </source>
</reference>
<keyword evidence="4" id="KW-1185">Reference proteome</keyword>
<evidence type="ECO:0000313" key="3">
    <source>
        <dbReference type="EMBL" id="KLL12011.1"/>
    </source>
</evidence>
<dbReference type="SUPFAM" id="SSF54373">
    <property type="entry name" value="FAD-linked reductases, C-terminal domain"/>
    <property type="match status" value="1"/>
</dbReference>
<dbReference type="PANTHER" id="PTHR13847:SF289">
    <property type="entry name" value="GLYCINE OXIDASE"/>
    <property type="match status" value="1"/>
</dbReference>
<comment type="caution">
    <text evidence="3">The sequence shown here is derived from an EMBL/GenBank/DDBJ whole genome shotgun (WGS) entry which is preliminary data.</text>
</comment>
<proteinExistence type="predicted"/>
<dbReference type="Proteomes" id="UP000035425">
    <property type="component" value="Unassembled WGS sequence"/>
</dbReference>
<dbReference type="SUPFAM" id="SSF51905">
    <property type="entry name" value="FAD/NAD(P)-binding domain"/>
    <property type="match status" value="1"/>
</dbReference>
<sequence length="418" mass="44864">MGSRYRAPERVGIVGAGMVGLSTAWFLQEHGVQVTVLERDHVAAGSSWGNAGWVTPSLATPLPEPAVLRYGVRAVMSPASPVYVPPRADPRLLRFLAGFTRNSTARRWRAAMEHLVPVNRRAFEAFDQLAAGGVRVPTSSAEPFLACYRSARERETLVTELAEIRAAGQKVDFELLGGAQVRALQPVLTDEINAAVRIDGQRFCDPGRFVAALADSVRVRGGELREGVDVRGIRDRGADIAVELATGESALFDAVVVASGAWLSELAHPFGVRLPVQAGRGYSFSVAAHAVPAGPLYFPAQRVACTPLGDRLRIAGMMEFREPRAPLDQRRITAIVDAVRPLLAGVELASRRQEWVGSRPCTPDGLPVIGRTTSPRLFVAGGHGMWGITLGPVSGQLVAQALATGRLPAELEPFDPLR</sequence>
<protein>
    <submittedName>
        <fullName evidence="3">Amino acid dehydrogenase</fullName>
    </submittedName>
</protein>
<dbReference type="EMBL" id="JWIO01000009">
    <property type="protein sequence ID" value="KLL12011.1"/>
    <property type="molecule type" value="Genomic_DNA"/>
</dbReference>
<evidence type="ECO:0000313" key="4">
    <source>
        <dbReference type="Proteomes" id="UP000035425"/>
    </source>
</evidence>